<keyword evidence="13 15" id="KW-0472">Membrane</keyword>
<dbReference type="PANTHER" id="PTHR45528:SF1">
    <property type="entry name" value="SENSOR HISTIDINE KINASE CPXA"/>
    <property type="match status" value="1"/>
</dbReference>
<dbReference type="AlphaFoldDB" id="A0A1F5ENQ2"/>
<keyword evidence="8" id="KW-0547">Nucleotide-binding</keyword>
<evidence type="ECO:0000256" key="12">
    <source>
        <dbReference type="ARBA" id="ARBA00023012"/>
    </source>
</evidence>
<dbReference type="SUPFAM" id="SSF103190">
    <property type="entry name" value="Sensory domain-like"/>
    <property type="match status" value="1"/>
</dbReference>
<evidence type="ECO:0000313" key="17">
    <source>
        <dbReference type="EMBL" id="OGD69031.1"/>
    </source>
</evidence>
<dbReference type="Pfam" id="PF17203">
    <property type="entry name" value="sCache_3_2"/>
    <property type="match status" value="1"/>
</dbReference>
<evidence type="ECO:0000259" key="16">
    <source>
        <dbReference type="PROSITE" id="PS50885"/>
    </source>
</evidence>
<dbReference type="InterPro" id="IPR003660">
    <property type="entry name" value="HAMP_dom"/>
</dbReference>
<feature type="coiled-coil region" evidence="14">
    <location>
        <begin position="354"/>
        <end position="388"/>
    </location>
</feature>
<dbReference type="GO" id="GO:0005524">
    <property type="term" value="F:ATP binding"/>
    <property type="evidence" value="ECO:0007669"/>
    <property type="project" value="UniProtKB-KW"/>
</dbReference>
<dbReference type="Gene3D" id="3.30.450.20">
    <property type="entry name" value="PAS domain"/>
    <property type="match status" value="1"/>
</dbReference>
<evidence type="ECO:0000256" key="1">
    <source>
        <dbReference type="ARBA" id="ARBA00000085"/>
    </source>
</evidence>
<dbReference type="PANTHER" id="PTHR45528">
    <property type="entry name" value="SENSOR HISTIDINE KINASE CPXA"/>
    <property type="match status" value="1"/>
</dbReference>
<accession>A0A1F5ENQ2</accession>
<evidence type="ECO:0000256" key="6">
    <source>
        <dbReference type="ARBA" id="ARBA00022679"/>
    </source>
</evidence>
<keyword evidence="6" id="KW-0808">Transferase</keyword>
<dbReference type="EMBL" id="MFAA01000017">
    <property type="protein sequence ID" value="OGD69031.1"/>
    <property type="molecule type" value="Genomic_DNA"/>
</dbReference>
<keyword evidence="10" id="KW-0067">ATP-binding</keyword>
<dbReference type="InterPro" id="IPR050398">
    <property type="entry name" value="HssS/ArlS-like"/>
</dbReference>
<dbReference type="EC" id="2.7.13.3" evidence="3"/>
<protein>
    <recommendedName>
        <fullName evidence="3">histidine kinase</fullName>
        <ecNumber evidence="3">2.7.13.3</ecNumber>
    </recommendedName>
</protein>
<evidence type="ECO:0000256" key="8">
    <source>
        <dbReference type="ARBA" id="ARBA00022741"/>
    </source>
</evidence>
<evidence type="ECO:0000256" key="4">
    <source>
        <dbReference type="ARBA" id="ARBA00022475"/>
    </source>
</evidence>
<dbReference type="GO" id="GO:0005886">
    <property type="term" value="C:plasma membrane"/>
    <property type="evidence" value="ECO:0007669"/>
    <property type="project" value="UniProtKB-SubCell"/>
</dbReference>
<evidence type="ECO:0000256" key="2">
    <source>
        <dbReference type="ARBA" id="ARBA00004651"/>
    </source>
</evidence>
<dbReference type="CDD" id="cd06225">
    <property type="entry name" value="HAMP"/>
    <property type="match status" value="1"/>
</dbReference>
<dbReference type="Proteomes" id="UP000185891">
    <property type="component" value="Unassembled WGS sequence"/>
</dbReference>
<feature type="transmembrane region" description="Helical" evidence="15">
    <location>
        <begin position="302"/>
        <end position="327"/>
    </location>
</feature>
<evidence type="ECO:0000256" key="5">
    <source>
        <dbReference type="ARBA" id="ARBA00022553"/>
    </source>
</evidence>
<comment type="catalytic activity">
    <reaction evidence="1">
        <text>ATP + protein L-histidine = ADP + protein N-phospho-L-histidine.</text>
        <dbReference type="EC" id="2.7.13.3"/>
    </reaction>
</comment>
<dbReference type="SUPFAM" id="SSF158472">
    <property type="entry name" value="HAMP domain-like"/>
    <property type="match status" value="1"/>
</dbReference>
<evidence type="ECO:0000256" key="10">
    <source>
        <dbReference type="ARBA" id="ARBA00022840"/>
    </source>
</evidence>
<dbReference type="InterPro" id="IPR033463">
    <property type="entry name" value="sCache_3"/>
</dbReference>
<feature type="domain" description="HAMP" evidence="16">
    <location>
        <begin position="324"/>
        <end position="376"/>
    </location>
</feature>
<dbReference type="Pfam" id="PF00672">
    <property type="entry name" value="HAMP"/>
    <property type="match status" value="1"/>
</dbReference>
<dbReference type="PROSITE" id="PS50885">
    <property type="entry name" value="HAMP"/>
    <property type="match status" value="1"/>
</dbReference>
<keyword evidence="4" id="KW-1003">Cell membrane</keyword>
<evidence type="ECO:0000313" key="18">
    <source>
        <dbReference type="Proteomes" id="UP000185891"/>
    </source>
</evidence>
<dbReference type="InterPro" id="IPR029151">
    <property type="entry name" value="Sensor-like_sf"/>
</dbReference>
<gene>
    <name evidence="17" type="ORF">A3E89_01210</name>
</gene>
<comment type="subcellular location">
    <subcellularLocation>
        <location evidence="2">Cell membrane</location>
        <topology evidence="2">Multi-pass membrane protein</topology>
    </subcellularLocation>
</comment>
<comment type="caution">
    <text evidence="17">The sequence shown here is derived from an EMBL/GenBank/DDBJ whole genome shotgun (WGS) entry which is preliminary data.</text>
</comment>
<evidence type="ECO:0000256" key="7">
    <source>
        <dbReference type="ARBA" id="ARBA00022692"/>
    </source>
</evidence>
<dbReference type="GO" id="GO:0000155">
    <property type="term" value="F:phosphorelay sensor kinase activity"/>
    <property type="evidence" value="ECO:0007669"/>
    <property type="project" value="TreeGrafter"/>
</dbReference>
<name>A0A1F5ENQ2_9BACT</name>
<keyword evidence="9" id="KW-0418">Kinase</keyword>
<evidence type="ECO:0000256" key="11">
    <source>
        <dbReference type="ARBA" id="ARBA00022989"/>
    </source>
</evidence>
<organism evidence="17 18">
    <name type="scientific">Candidatus Campbellbacteria bacterium RIFCSPHIGHO2_12_FULL_35_10</name>
    <dbReference type="NCBI Taxonomy" id="1797578"/>
    <lineage>
        <taxon>Bacteria</taxon>
        <taxon>Candidatus Campbelliibacteriota</taxon>
    </lineage>
</organism>
<sequence>MIKFSLNKKINTIVVATIFVFGFVASLSVFYYSRSIFIEQKKENLVFLLEGQSHEIAQIFDFSKKEAKNFAKDYSVMSFLVDNNRKVQDPVIVEKIKSHNLGESYLAVVILDDKGDVVAAHDSSFVGENYSFREFFSEALKGNSYIDVYVGATSGQLGYYFSHPVISDDRVVGTVVFKLNPDVVNDSLHVNRLWGKELDFMIVDDYGVVNYSNNQDLVLKGFFDLSNLEKDQIVDKRKFSYESMEYLNYGIVREDVISLSTGKINLSDGDFVAFSQIPNTRFYTIIKTNYLSIFGGVLYSPYILAFLILFCALFAALIISSFISYFVKPVEIINEIVKKVSGGDLSQRIDVKSNDEFSDLAQNINKLVVNLEKNIKDVESKVGERTNQLEKVNNSMVGRELKMIELKKEILDLRRQLEGGNK</sequence>
<keyword evidence="5" id="KW-0597">Phosphoprotein</keyword>
<dbReference type="Gene3D" id="6.10.340.10">
    <property type="match status" value="1"/>
</dbReference>
<evidence type="ECO:0000256" key="13">
    <source>
        <dbReference type="ARBA" id="ARBA00023136"/>
    </source>
</evidence>
<proteinExistence type="predicted"/>
<keyword evidence="7 15" id="KW-0812">Transmembrane</keyword>
<keyword evidence="12" id="KW-0902">Two-component regulatory system</keyword>
<evidence type="ECO:0000256" key="3">
    <source>
        <dbReference type="ARBA" id="ARBA00012438"/>
    </source>
</evidence>
<keyword evidence="11 15" id="KW-1133">Transmembrane helix</keyword>
<evidence type="ECO:0000256" key="14">
    <source>
        <dbReference type="SAM" id="Coils"/>
    </source>
</evidence>
<dbReference type="SMART" id="SM00304">
    <property type="entry name" value="HAMP"/>
    <property type="match status" value="1"/>
</dbReference>
<evidence type="ECO:0000256" key="9">
    <source>
        <dbReference type="ARBA" id="ARBA00022777"/>
    </source>
</evidence>
<evidence type="ECO:0000256" key="15">
    <source>
        <dbReference type="SAM" id="Phobius"/>
    </source>
</evidence>
<feature type="transmembrane region" description="Helical" evidence="15">
    <location>
        <begin position="12"/>
        <end position="32"/>
    </location>
</feature>
<keyword evidence="14" id="KW-0175">Coiled coil</keyword>
<reference evidence="17 18" key="1">
    <citation type="journal article" date="2016" name="Nat. Commun.">
        <title>Thousands of microbial genomes shed light on interconnected biogeochemical processes in an aquifer system.</title>
        <authorList>
            <person name="Anantharaman K."/>
            <person name="Brown C.T."/>
            <person name="Hug L.A."/>
            <person name="Sharon I."/>
            <person name="Castelle C.J."/>
            <person name="Probst A.J."/>
            <person name="Thomas B.C."/>
            <person name="Singh A."/>
            <person name="Wilkins M.J."/>
            <person name="Karaoz U."/>
            <person name="Brodie E.L."/>
            <person name="Williams K.H."/>
            <person name="Hubbard S.S."/>
            <person name="Banfield J.F."/>
        </authorList>
    </citation>
    <scope>NUCLEOTIDE SEQUENCE [LARGE SCALE GENOMIC DNA]</scope>
</reference>